<keyword evidence="6 8" id="KW-1133">Transmembrane helix</keyword>
<dbReference type="GO" id="GO:0006629">
    <property type="term" value="P:lipid metabolic process"/>
    <property type="evidence" value="ECO:0007669"/>
    <property type="project" value="InterPro"/>
</dbReference>
<dbReference type="InterPro" id="IPR044851">
    <property type="entry name" value="Wax_synthase"/>
</dbReference>
<keyword evidence="7 8" id="KW-0472">Membrane</keyword>
<feature type="transmembrane region" description="Helical" evidence="8">
    <location>
        <begin position="337"/>
        <end position="354"/>
    </location>
</feature>
<evidence type="ECO:0000256" key="4">
    <source>
        <dbReference type="ARBA" id="ARBA00022679"/>
    </source>
</evidence>
<proteinExistence type="inferred from homology"/>
<dbReference type="GO" id="GO:0008374">
    <property type="term" value="F:O-acyltransferase activity"/>
    <property type="evidence" value="ECO:0007669"/>
    <property type="project" value="InterPro"/>
</dbReference>
<feature type="transmembrane region" description="Helical" evidence="8">
    <location>
        <begin position="20"/>
        <end position="38"/>
    </location>
</feature>
<evidence type="ECO:0000313" key="10">
    <source>
        <dbReference type="EMBL" id="TDL20607.1"/>
    </source>
</evidence>
<protein>
    <recommendedName>
        <fullName evidence="9">Wax synthase domain-containing protein</fullName>
    </recommendedName>
</protein>
<evidence type="ECO:0000256" key="5">
    <source>
        <dbReference type="ARBA" id="ARBA00022692"/>
    </source>
</evidence>
<evidence type="ECO:0000313" key="11">
    <source>
        <dbReference type="Proteomes" id="UP000294933"/>
    </source>
</evidence>
<feature type="transmembrane region" description="Helical" evidence="8">
    <location>
        <begin position="299"/>
        <end position="317"/>
    </location>
</feature>
<dbReference type="VEuPathDB" id="FungiDB:BD410DRAFT_790839"/>
<reference evidence="10 11" key="1">
    <citation type="submission" date="2018-06" db="EMBL/GenBank/DDBJ databases">
        <title>A transcriptomic atlas of mushroom development highlights an independent origin of complex multicellularity.</title>
        <authorList>
            <consortium name="DOE Joint Genome Institute"/>
            <person name="Krizsan K."/>
            <person name="Almasi E."/>
            <person name="Merenyi Z."/>
            <person name="Sahu N."/>
            <person name="Viragh M."/>
            <person name="Koszo T."/>
            <person name="Mondo S."/>
            <person name="Kiss B."/>
            <person name="Balint B."/>
            <person name="Kues U."/>
            <person name="Barry K."/>
            <person name="Hegedus J.C."/>
            <person name="Henrissat B."/>
            <person name="Johnson J."/>
            <person name="Lipzen A."/>
            <person name="Ohm R."/>
            <person name="Nagy I."/>
            <person name="Pangilinan J."/>
            <person name="Yan J."/>
            <person name="Xiong Y."/>
            <person name="Grigoriev I.V."/>
            <person name="Hibbett D.S."/>
            <person name="Nagy L.G."/>
        </authorList>
    </citation>
    <scope>NUCLEOTIDE SEQUENCE [LARGE SCALE GENOMIC DNA]</scope>
    <source>
        <strain evidence="10 11">SZMC22713</strain>
    </source>
</reference>
<evidence type="ECO:0000256" key="7">
    <source>
        <dbReference type="ARBA" id="ARBA00023136"/>
    </source>
</evidence>
<keyword evidence="4" id="KW-0808">Transferase</keyword>
<dbReference type="PANTHER" id="PTHR31595:SF57">
    <property type="entry name" value="OS04G0481900 PROTEIN"/>
    <property type="match status" value="1"/>
</dbReference>
<dbReference type="STRING" id="50990.A0A4Y7PYX8"/>
<dbReference type="OrthoDB" id="1077582at2759"/>
<feature type="transmembrane region" description="Helical" evidence="8">
    <location>
        <begin position="45"/>
        <end position="61"/>
    </location>
</feature>
<evidence type="ECO:0000256" key="2">
    <source>
        <dbReference type="ARBA" id="ARBA00005179"/>
    </source>
</evidence>
<feature type="transmembrane region" description="Helical" evidence="8">
    <location>
        <begin position="73"/>
        <end position="91"/>
    </location>
</feature>
<evidence type="ECO:0000256" key="6">
    <source>
        <dbReference type="ARBA" id="ARBA00022989"/>
    </source>
</evidence>
<gene>
    <name evidence="10" type="ORF">BD410DRAFT_790839</name>
</gene>
<evidence type="ECO:0000256" key="8">
    <source>
        <dbReference type="SAM" id="Phobius"/>
    </source>
</evidence>
<evidence type="ECO:0000259" key="9">
    <source>
        <dbReference type="Pfam" id="PF13813"/>
    </source>
</evidence>
<dbReference type="EMBL" id="ML170187">
    <property type="protein sequence ID" value="TDL20607.1"/>
    <property type="molecule type" value="Genomic_DNA"/>
</dbReference>
<dbReference type="AlphaFoldDB" id="A0A4Y7PYX8"/>
<dbReference type="Pfam" id="PF13813">
    <property type="entry name" value="MBOAT_2"/>
    <property type="match status" value="1"/>
</dbReference>
<feature type="domain" description="Wax synthase" evidence="9">
    <location>
        <begin position="243"/>
        <end position="326"/>
    </location>
</feature>
<keyword evidence="5 8" id="KW-0812">Transmembrane</keyword>
<evidence type="ECO:0000256" key="1">
    <source>
        <dbReference type="ARBA" id="ARBA00004141"/>
    </source>
</evidence>
<accession>A0A4Y7PYX8</accession>
<dbReference type="InterPro" id="IPR032805">
    <property type="entry name" value="Wax_synthase_dom"/>
</dbReference>
<dbReference type="PANTHER" id="PTHR31595">
    <property type="entry name" value="LONG-CHAIN-ALCOHOL O-FATTY-ACYLTRANSFERASE 3-RELATED"/>
    <property type="match status" value="1"/>
</dbReference>
<organism evidence="10 11">
    <name type="scientific">Rickenella mellea</name>
    <dbReference type="NCBI Taxonomy" id="50990"/>
    <lineage>
        <taxon>Eukaryota</taxon>
        <taxon>Fungi</taxon>
        <taxon>Dikarya</taxon>
        <taxon>Basidiomycota</taxon>
        <taxon>Agaricomycotina</taxon>
        <taxon>Agaricomycetes</taxon>
        <taxon>Hymenochaetales</taxon>
        <taxon>Rickenellaceae</taxon>
        <taxon>Rickenella</taxon>
    </lineage>
</organism>
<keyword evidence="11" id="KW-1185">Reference proteome</keyword>
<comment type="pathway">
    <text evidence="2">Secondary metabolite biosynthesis.</text>
</comment>
<name>A0A4Y7PYX8_9AGAM</name>
<sequence length="415" mass="46965">MSSNPQFHGLFPGFSVPMEALPSILAGSSILFISIFSITTGNPAWTVFRIAIAPIAIYFFWDYGYGQHLTEANQVAIGMAFIALYFIMRVMETTFDEFLDHKPPLWVCNGKELPLPKTVAARALYSFDLLTSLRGNSWFENTHWNWASKEVVNPPSSTLSRSRYAKQALISCVLQYIVIDILDTINRSRTWDLANPHPITSLPVSEQIIFSISLCALTALGITFPYAIMSGLAVALGSPPANWPPMFDSPFSATSLANFWGKRWHLIFRRVFSRLTTGILRILSISPPTSPYKRKFNRAVLAFVLSACVHIVLMYRLHRENPQYPNIFFDPSILKFFLSQPLGLAIEAFLIIPFSRTLLPEKSRTMVTRVWAWIFMVWSGRFWSDAWVHGGLWGERERGAGFSVVRGVLHGQWAT</sequence>
<comment type="similarity">
    <text evidence="3">Belongs to the wax synthase family.</text>
</comment>
<dbReference type="GO" id="GO:0016020">
    <property type="term" value="C:membrane"/>
    <property type="evidence" value="ECO:0007669"/>
    <property type="project" value="UniProtKB-SubCell"/>
</dbReference>
<evidence type="ECO:0000256" key="3">
    <source>
        <dbReference type="ARBA" id="ARBA00007282"/>
    </source>
</evidence>
<comment type="subcellular location">
    <subcellularLocation>
        <location evidence="1">Membrane</location>
        <topology evidence="1">Multi-pass membrane protein</topology>
    </subcellularLocation>
</comment>
<dbReference type="Proteomes" id="UP000294933">
    <property type="component" value="Unassembled WGS sequence"/>
</dbReference>